<dbReference type="InterPro" id="IPR012910">
    <property type="entry name" value="Plug_dom"/>
</dbReference>
<dbReference type="SMART" id="SM00965">
    <property type="entry name" value="STN"/>
    <property type="match status" value="1"/>
</dbReference>
<dbReference type="Gene3D" id="2.170.130.10">
    <property type="entry name" value="TonB-dependent receptor, plug domain"/>
    <property type="match status" value="1"/>
</dbReference>
<dbReference type="NCBIfam" id="TIGR04056">
    <property type="entry name" value="OMP_RagA_SusC"/>
    <property type="match status" value="1"/>
</dbReference>
<accession>A0A1G9V416</accession>
<dbReference type="GO" id="GO:0009279">
    <property type="term" value="C:cell outer membrane"/>
    <property type="evidence" value="ECO:0007669"/>
    <property type="project" value="UniProtKB-SubCell"/>
</dbReference>
<dbReference type="InterPro" id="IPR039426">
    <property type="entry name" value="TonB-dep_rcpt-like"/>
</dbReference>
<feature type="region of interest" description="Disordered" evidence="8">
    <location>
        <begin position="940"/>
        <end position="964"/>
    </location>
</feature>
<dbReference type="InterPro" id="IPR023997">
    <property type="entry name" value="TonB-dep_OMP_SusC/RagA_CS"/>
</dbReference>
<dbReference type="PROSITE" id="PS52016">
    <property type="entry name" value="TONB_DEPENDENT_REC_3"/>
    <property type="match status" value="1"/>
</dbReference>
<sequence length="1150" mass="127729">MKKPPKSGAVFPWRLNYNAKMKLSLLFFVTLNFIMQANSSYSQKTKISIDKEDAMVRDIIDEIETTTEFKFLFNTKAVDLNRKVSIKVKRVPIERVLELLFKEVDTSYELEDRKILLKRKTEKKGALVVPPIINSTIPQKTINGNVSDMNGQPLPGANIVEKNTTNGVTADFDGNFSIQVSDENAILVVSYIGFATKEVLLNGQATINIALEESASGLDEVVVVGYGSLKKGDITGSVGSLKMDETLKSRAVVDFGQAMSGKVAGVQVLNGSGRPGTSSSIQIRGINSISAGSSPLIVIDGVQLPEYNLNSINSSDIESIEVLKDASSASIYGSRGANGVILVTTKSGKVGEPELQLNYTTSIQQVIRKIDVMDAAEYAQTAIDGAQNGWIDSGGDPNAPNTLEARGNYKYTWPIELESPENLANTDFQNLIFRAAPIHKIDLSYSGGDEKSNYSISGGYINQEGIVITSDYQKYSLNMNVETRIKDWLNVGAMLNTVYDHENEPYRRIVEWAVQYPAIYPIYGNDGYLGGPLTVDGFENYSAILFRPNNGHPLYRINDDIQHRRFTTMGNFFTEFKFNDYLSFKTSFNAFYKNEGNTDYNAGDHNLGDSFKTTARFTVDNNRTLSYTWGNLLTFDKKINDHSVNIIAGFEYNHRDYYMDLARRQGYDNDNIHSLSAGQDIIEATDAATQTNLVSVLGRINYNYLSKYIVAASYRRDGSSRFGPNTKWGNFYSFSGAWRVSDEDFMKSFKNVSSLKLKASYGVTGNDNFADYRWISKLTQARTAIGNSLITTYYPSNIENPDLEWEGTKQSNFGLDLGLFQSRLNIGADFYHSKSDNLLLDIPIPSTSGYTSAFTNNGEVENQGLEVDIQTINVSNEKLTWSTQLNYSMNRSEVTQLGRNNAPMIFSLGTAGGMQKINQIGEPVFGFYGYQYDGVYMNQSEIDEDPSSPASASPGDGRYKDVNGDGVLNSDDRTIIGNVQPDFTWGLTNNFIMGNFDLSFSFQGVVGGEIYDDNAHRSLFYHEGRNYLEEVNGRWRSEEDPGDGYHFKVSVDVDGLEKTASSYWLSNGTYLRLKDVTIGFKLPENIISNFGISNARLFFNGVNLFTISDAPIFDPENFLNANVTSPLYRGVGGSAYPSAKVYSLGLNVKF</sequence>
<dbReference type="STRING" id="192904.SAMN04488514_112106"/>
<dbReference type="Proteomes" id="UP000199440">
    <property type="component" value="Unassembled WGS sequence"/>
</dbReference>
<dbReference type="AlphaFoldDB" id="A0A1G9V416"/>
<dbReference type="InterPro" id="IPR036942">
    <property type="entry name" value="Beta-barrel_TonB_sf"/>
</dbReference>
<evidence type="ECO:0000259" key="9">
    <source>
        <dbReference type="SMART" id="SM00965"/>
    </source>
</evidence>
<evidence type="ECO:0000256" key="8">
    <source>
        <dbReference type="SAM" id="MobiDB-lite"/>
    </source>
</evidence>
<evidence type="ECO:0000256" key="2">
    <source>
        <dbReference type="ARBA" id="ARBA00022448"/>
    </source>
</evidence>
<evidence type="ECO:0000256" key="3">
    <source>
        <dbReference type="ARBA" id="ARBA00022452"/>
    </source>
</evidence>
<gene>
    <name evidence="10" type="ORF">SAMN04488514_112106</name>
</gene>
<dbReference type="RefSeq" id="WP_089893474.1">
    <property type="nucleotide sequence ID" value="NZ_FNGV01000012.1"/>
</dbReference>
<dbReference type="InterPro" id="IPR023996">
    <property type="entry name" value="TonB-dep_OMP_SusC/RagA"/>
</dbReference>
<evidence type="ECO:0000256" key="1">
    <source>
        <dbReference type="ARBA" id="ARBA00004571"/>
    </source>
</evidence>
<organism evidence="10 11">
    <name type="scientific">Kriegella aquimaris</name>
    <dbReference type="NCBI Taxonomy" id="192904"/>
    <lineage>
        <taxon>Bacteria</taxon>
        <taxon>Pseudomonadati</taxon>
        <taxon>Bacteroidota</taxon>
        <taxon>Flavobacteriia</taxon>
        <taxon>Flavobacteriales</taxon>
        <taxon>Flavobacteriaceae</taxon>
        <taxon>Kriegella</taxon>
    </lineage>
</organism>
<dbReference type="Gene3D" id="2.60.40.1120">
    <property type="entry name" value="Carboxypeptidase-like, regulatory domain"/>
    <property type="match status" value="1"/>
</dbReference>
<dbReference type="Pfam" id="PF07715">
    <property type="entry name" value="Plug"/>
    <property type="match status" value="1"/>
</dbReference>
<keyword evidence="5 7" id="KW-0472">Membrane</keyword>
<dbReference type="InterPro" id="IPR037066">
    <property type="entry name" value="Plug_dom_sf"/>
</dbReference>
<evidence type="ECO:0000256" key="4">
    <source>
        <dbReference type="ARBA" id="ARBA00022692"/>
    </source>
</evidence>
<dbReference type="Pfam" id="PF13715">
    <property type="entry name" value="CarbopepD_reg_2"/>
    <property type="match status" value="1"/>
</dbReference>
<evidence type="ECO:0000313" key="11">
    <source>
        <dbReference type="Proteomes" id="UP000199440"/>
    </source>
</evidence>
<dbReference type="InterPro" id="IPR008969">
    <property type="entry name" value="CarboxyPept-like_regulatory"/>
</dbReference>
<evidence type="ECO:0000313" key="10">
    <source>
        <dbReference type="EMBL" id="SDM66981.1"/>
    </source>
</evidence>
<evidence type="ECO:0000256" key="7">
    <source>
        <dbReference type="PROSITE-ProRule" id="PRU01360"/>
    </source>
</evidence>
<dbReference type="SUPFAM" id="SSF49464">
    <property type="entry name" value="Carboxypeptidase regulatory domain-like"/>
    <property type="match status" value="1"/>
</dbReference>
<dbReference type="OrthoDB" id="9768177at2"/>
<feature type="domain" description="Secretin/TonB short N-terminal" evidence="9">
    <location>
        <begin position="69"/>
        <end position="120"/>
    </location>
</feature>
<dbReference type="Pfam" id="PF07660">
    <property type="entry name" value="STN"/>
    <property type="match status" value="1"/>
</dbReference>
<dbReference type="EMBL" id="FNGV01000012">
    <property type="protein sequence ID" value="SDM66981.1"/>
    <property type="molecule type" value="Genomic_DNA"/>
</dbReference>
<reference evidence="10 11" key="1">
    <citation type="submission" date="2016-10" db="EMBL/GenBank/DDBJ databases">
        <authorList>
            <person name="de Groot N.N."/>
        </authorList>
    </citation>
    <scope>NUCLEOTIDE SEQUENCE [LARGE SCALE GENOMIC DNA]</scope>
    <source>
        <strain evidence="10 11">DSM 19886</strain>
    </source>
</reference>
<keyword evidence="11" id="KW-1185">Reference proteome</keyword>
<dbReference type="InterPro" id="IPR011662">
    <property type="entry name" value="Secretin/TonB_short_N"/>
</dbReference>
<proteinExistence type="inferred from homology"/>
<comment type="subcellular location">
    <subcellularLocation>
        <location evidence="1 7">Cell outer membrane</location>
        <topology evidence="1 7">Multi-pass membrane protein</topology>
    </subcellularLocation>
</comment>
<keyword evidence="3 7" id="KW-1134">Transmembrane beta strand</keyword>
<keyword evidence="6 7" id="KW-0998">Cell outer membrane</keyword>
<dbReference type="Gene3D" id="2.40.170.20">
    <property type="entry name" value="TonB-dependent receptor, beta-barrel domain"/>
    <property type="match status" value="1"/>
</dbReference>
<keyword evidence="4 7" id="KW-0812">Transmembrane</keyword>
<comment type="similarity">
    <text evidence="7">Belongs to the TonB-dependent receptor family.</text>
</comment>
<evidence type="ECO:0000256" key="5">
    <source>
        <dbReference type="ARBA" id="ARBA00023136"/>
    </source>
</evidence>
<keyword evidence="2 7" id="KW-0813">Transport</keyword>
<name>A0A1G9V416_9FLAO</name>
<protein>
    <submittedName>
        <fullName evidence="10">TonB-linked outer membrane protein, SusC/RagA family</fullName>
    </submittedName>
</protein>
<evidence type="ECO:0000256" key="6">
    <source>
        <dbReference type="ARBA" id="ARBA00023237"/>
    </source>
</evidence>
<dbReference type="NCBIfam" id="TIGR04057">
    <property type="entry name" value="SusC_RagA_signa"/>
    <property type="match status" value="1"/>
</dbReference>
<dbReference type="SUPFAM" id="SSF56935">
    <property type="entry name" value="Porins"/>
    <property type="match status" value="1"/>
</dbReference>